<evidence type="ECO:0000313" key="2">
    <source>
        <dbReference type="EMBL" id="KAK5692858.1"/>
    </source>
</evidence>
<feature type="compositionally biased region" description="Basic and acidic residues" evidence="1">
    <location>
        <begin position="55"/>
        <end position="66"/>
    </location>
</feature>
<gene>
    <name evidence="2" type="ORF">LTR97_010334</name>
</gene>
<comment type="caution">
    <text evidence="2">The sequence shown here is derived from an EMBL/GenBank/DDBJ whole genome shotgun (WGS) entry which is preliminary data.</text>
</comment>
<dbReference type="AlphaFoldDB" id="A0AAN7W3F3"/>
<feature type="region of interest" description="Disordered" evidence="1">
    <location>
        <begin position="363"/>
        <end position="410"/>
    </location>
</feature>
<organism evidence="2 3">
    <name type="scientific">Elasticomyces elasticus</name>
    <dbReference type="NCBI Taxonomy" id="574655"/>
    <lineage>
        <taxon>Eukaryota</taxon>
        <taxon>Fungi</taxon>
        <taxon>Dikarya</taxon>
        <taxon>Ascomycota</taxon>
        <taxon>Pezizomycotina</taxon>
        <taxon>Dothideomycetes</taxon>
        <taxon>Dothideomycetidae</taxon>
        <taxon>Mycosphaerellales</taxon>
        <taxon>Teratosphaeriaceae</taxon>
        <taxon>Elasticomyces</taxon>
    </lineage>
</organism>
<evidence type="ECO:0000256" key="1">
    <source>
        <dbReference type="SAM" id="MobiDB-lite"/>
    </source>
</evidence>
<sequence length="410" mass="45664">MGKSRSGTPSSARIKRDKSTWPKTAITTAKRAKKVGFARSPKGNRVTSPSPTDDCGDRADAMSIDKDTDDSDDKTAPLDPLHAIAIGHLILDNPEHRMYQQHVAALLDACGTGRAGSAQLQELIRHIHVKAEELEVLGGGETAAAALTSAYCDRIATRLAESLASEEMLVEVTVMVLQRREYEMDSKAFLRSLKRKLRDTTGTSRELETNDTITETVPDSDHSEPATIARAVDVYWDRERLGQLDGETAQTLVLSVIKSARDLFIVHQVADAELEASQQDSSTFDLHLCCEQAALAWAQIKLSKREQYVTRHEALRRGDMWKLASRRRDKSQQDLKEQYALRRQPLHREMTPRPITYVHVKTETPDSRVNHRPSLQHFVTQPPGPSTSSHASALALPPPPSRVRQECSRS</sequence>
<reference evidence="2" key="1">
    <citation type="submission" date="2023-08" db="EMBL/GenBank/DDBJ databases">
        <title>Black Yeasts Isolated from many extreme environments.</title>
        <authorList>
            <person name="Coleine C."/>
            <person name="Stajich J.E."/>
            <person name="Selbmann L."/>
        </authorList>
    </citation>
    <scope>NUCLEOTIDE SEQUENCE</scope>
    <source>
        <strain evidence="2">CCFEE 5810</strain>
    </source>
</reference>
<feature type="compositionally biased region" description="Low complexity" evidence="1">
    <location>
        <begin position="386"/>
        <end position="395"/>
    </location>
</feature>
<feature type="compositionally biased region" description="Polar residues" evidence="1">
    <location>
        <begin position="1"/>
        <end position="11"/>
    </location>
</feature>
<name>A0AAN7W3F3_9PEZI</name>
<feature type="region of interest" description="Disordered" evidence="1">
    <location>
        <begin position="1"/>
        <end position="76"/>
    </location>
</feature>
<proteinExistence type="predicted"/>
<dbReference type="EMBL" id="JAVRQU010000018">
    <property type="protein sequence ID" value="KAK5692858.1"/>
    <property type="molecule type" value="Genomic_DNA"/>
</dbReference>
<evidence type="ECO:0000313" key="3">
    <source>
        <dbReference type="Proteomes" id="UP001310594"/>
    </source>
</evidence>
<protein>
    <submittedName>
        <fullName evidence="2">Uncharacterized protein</fullName>
    </submittedName>
</protein>
<dbReference type="Proteomes" id="UP001310594">
    <property type="component" value="Unassembled WGS sequence"/>
</dbReference>
<accession>A0AAN7W3F3</accession>